<organism evidence="1 2">
    <name type="scientific">Paenibacillus hunanensis</name>
    <dbReference type="NCBI Taxonomy" id="539262"/>
    <lineage>
        <taxon>Bacteria</taxon>
        <taxon>Bacillati</taxon>
        <taxon>Bacillota</taxon>
        <taxon>Bacilli</taxon>
        <taxon>Bacillales</taxon>
        <taxon>Paenibacillaceae</taxon>
        <taxon>Paenibacillus</taxon>
    </lineage>
</organism>
<proteinExistence type="predicted"/>
<reference evidence="1 2" key="1">
    <citation type="submission" date="2023-07" db="EMBL/GenBank/DDBJ databases">
        <title>Genomic Encyclopedia of Type Strains, Phase IV (KMG-IV): sequencing the most valuable type-strain genomes for metagenomic binning, comparative biology and taxonomic classification.</title>
        <authorList>
            <person name="Goeker M."/>
        </authorList>
    </citation>
    <scope>NUCLEOTIDE SEQUENCE [LARGE SCALE GENOMIC DNA]</scope>
    <source>
        <strain evidence="1 2">DSM 22170</strain>
    </source>
</reference>
<dbReference type="Proteomes" id="UP001185028">
    <property type="component" value="Unassembled WGS sequence"/>
</dbReference>
<gene>
    <name evidence="1" type="ORF">JOC58_001370</name>
</gene>
<dbReference type="EMBL" id="JAVDQH010000004">
    <property type="protein sequence ID" value="MDR6243483.1"/>
    <property type="molecule type" value="Genomic_DNA"/>
</dbReference>
<protein>
    <recommendedName>
        <fullName evidence="3">TetR family transcriptional regulator</fullName>
    </recommendedName>
</protein>
<sequence>MNKQTNTQGAAIPEQVEATPFEALLPELRVALALLDDVYLAADPKFKGEVFNVWQSLNGLVNKHSSPEEQRDQEPIPYVMTTINEMFETIDPAATEDAQIAASSTAFALGMYVAETFGLSQKETILDSLVVMIQAGMSNVTEDTSH</sequence>
<accession>A0ABU1IW40</accession>
<keyword evidence="2" id="KW-1185">Reference proteome</keyword>
<dbReference type="RefSeq" id="WP_188773668.1">
    <property type="nucleotide sequence ID" value="NZ_BMMB01000001.1"/>
</dbReference>
<comment type="caution">
    <text evidence="1">The sequence shown here is derived from an EMBL/GenBank/DDBJ whole genome shotgun (WGS) entry which is preliminary data.</text>
</comment>
<evidence type="ECO:0000313" key="1">
    <source>
        <dbReference type="EMBL" id="MDR6243483.1"/>
    </source>
</evidence>
<name>A0ABU1IW40_9BACL</name>
<evidence type="ECO:0008006" key="3">
    <source>
        <dbReference type="Google" id="ProtNLM"/>
    </source>
</evidence>
<evidence type="ECO:0000313" key="2">
    <source>
        <dbReference type="Proteomes" id="UP001185028"/>
    </source>
</evidence>